<name>A0AAF1D7P4_9PROT</name>
<evidence type="ECO:0000259" key="2">
    <source>
        <dbReference type="Pfam" id="PF16747"/>
    </source>
</evidence>
<feature type="signal peptide" evidence="1">
    <location>
        <begin position="1"/>
        <end position="17"/>
    </location>
</feature>
<reference evidence="3 4" key="1">
    <citation type="journal article" date="2019" name="ISME J.">
        <title>Evolution in action: habitat transition from sediment to the pelagial leads to genome streamlining in Methylophilaceae.</title>
        <authorList>
            <person name="Salcher M."/>
            <person name="Schaefle D."/>
            <person name="Kaspar M."/>
            <person name="Neuenschwander S.M."/>
            <person name="Ghai R."/>
        </authorList>
    </citation>
    <scope>NUCLEOTIDE SEQUENCE [LARGE SCALE GENOMIC DNA]</scope>
    <source>
        <strain evidence="3 4">MMS-RI-1</strain>
    </source>
</reference>
<feature type="domain" description="Surface-adhesin protein E-like" evidence="2">
    <location>
        <begin position="19"/>
        <end position="123"/>
    </location>
</feature>
<keyword evidence="4" id="KW-1185">Reference proteome</keyword>
<keyword evidence="1" id="KW-0732">Signal</keyword>
<dbReference type="Proteomes" id="UP000312102">
    <property type="component" value="Chromosome"/>
</dbReference>
<evidence type="ECO:0000313" key="4">
    <source>
        <dbReference type="Proteomes" id="UP000312102"/>
    </source>
</evidence>
<dbReference type="KEGG" id="mrk:FIT61_04395"/>
<organism evidence="3 4">
    <name type="scientific">Candidatus Methylopumilus rimovensis</name>
    <dbReference type="NCBI Taxonomy" id="2588535"/>
    <lineage>
        <taxon>Bacteria</taxon>
        <taxon>Pseudomonadati</taxon>
        <taxon>Pseudomonadota</taxon>
        <taxon>Betaproteobacteria</taxon>
        <taxon>Nitrosomonadales</taxon>
        <taxon>Methylophilaceae</taxon>
        <taxon>Candidatus Methylopumilus</taxon>
    </lineage>
</organism>
<dbReference type="EMBL" id="CP040986">
    <property type="protein sequence ID" value="QDD13680.1"/>
    <property type="molecule type" value="Genomic_DNA"/>
</dbReference>
<dbReference type="InterPro" id="IPR031939">
    <property type="entry name" value="Adhesin_E-like"/>
</dbReference>
<dbReference type="Pfam" id="PF16747">
    <property type="entry name" value="Adhesin_E"/>
    <property type="match status" value="1"/>
</dbReference>
<protein>
    <recommendedName>
        <fullName evidence="2">Surface-adhesin protein E-like domain-containing protein</fullName>
    </recommendedName>
</protein>
<evidence type="ECO:0000313" key="3">
    <source>
        <dbReference type="EMBL" id="QDD13680.1"/>
    </source>
</evidence>
<dbReference type="RefSeq" id="WP_139883508.1">
    <property type="nucleotide sequence ID" value="NZ_CP040986.1"/>
</dbReference>
<feature type="chain" id="PRO_5041946518" description="Surface-adhesin protein E-like domain-containing protein" evidence="1">
    <location>
        <begin position="18"/>
        <end position="126"/>
    </location>
</feature>
<gene>
    <name evidence="3" type="ORF">FIT61_04395</name>
</gene>
<sequence length="126" mass="14822">MKFFLSLLFLIPIHSFADWSLVHQDDADHYIDYALMSKSGHKTRAWYLQNYAEPQTIKNLQYRSVKNRSEFDCKSRKMRILAYALYPEPMGQGHSLFNKGEALDWQAIKPKTLNDLYLKSVCSKKK</sequence>
<dbReference type="AlphaFoldDB" id="A0AAF1D7P4"/>
<evidence type="ECO:0000256" key="1">
    <source>
        <dbReference type="SAM" id="SignalP"/>
    </source>
</evidence>
<proteinExistence type="predicted"/>
<accession>A0AAF1D7P4</accession>